<keyword evidence="1" id="KW-0472">Membrane</keyword>
<name>A0A165LKV1_9AGAM</name>
<proteinExistence type="predicted"/>
<evidence type="ECO:0000313" key="3">
    <source>
        <dbReference type="Proteomes" id="UP000076761"/>
    </source>
</evidence>
<dbReference type="EMBL" id="KV425794">
    <property type="protein sequence ID" value="KZT17218.1"/>
    <property type="molecule type" value="Genomic_DNA"/>
</dbReference>
<feature type="transmembrane region" description="Helical" evidence="1">
    <location>
        <begin position="70"/>
        <end position="92"/>
    </location>
</feature>
<dbReference type="Proteomes" id="UP000076761">
    <property type="component" value="Unassembled WGS sequence"/>
</dbReference>
<reference evidence="2 3" key="1">
    <citation type="journal article" date="2016" name="Mol. Biol. Evol.">
        <title>Comparative Genomics of Early-Diverging Mushroom-Forming Fungi Provides Insights into the Origins of Lignocellulose Decay Capabilities.</title>
        <authorList>
            <person name="Nagy L.G."/>
            <person name="Riley R."/>
            <person name="Tritt A."/>
            <person name="Adam C."/>
            <person name="Daum C."/>
            <person name="Floudas D."/>
            <person name="Sun H."/>
            <person name="Yadav J.S."/>
            <person name="Pangilinan J."/>
            <person name="Larsson K.H."/>
            <person name="Matsuura K."/>
            <person name="Barry K."/>
            <person name="Labutti K."/>
            <person name="Kuo R."/>
            <person name="Ohm R.A."/>
            <person name="Bhattacharya S.S."/>
            <person name="Shirouzu T."/>
            <person name="Yoshinaga Y."/>
            <person name="Martin F.M."/>
            <person name="Grigoriev I.V."/>
            <person name="Hibbett D.S."/>
        </authorList>
    </citation>
    <scope>NUCLEOTIDE SEQUENCE [LARGE SCALE GENOMIC DNA]</scope>
    <source>
        <strain evidence="2 3">HHB14362 ss-1</strain>
    </source>
</reference>
<dbReference type="InParanoid" id="A0A165LKV1"/>
<organism evidence="2 3">
    <name type="scientific">Neolentinus lepideus HHB14362 ss-1</name>
    <dbReference type="NCBI Taxonomy" id="1314782"/>
    <lineage>
        <taxon>Eukaryota</taxon>
        <taxon>Fungi</taxon>
        <taxon>Dikarya</taxon>
        <taxon>Basidiomycota</taxon>
        <taxon>Agaricomycotina</taxon>
        <taxon>Agaricomycetes</taxon>
        <taxon>Gloeophyllales</taxon>
        <taxon>Gloeophyllaceae</taxon>
        <taxon>Neolentinus</taxon>
    </lineage>
</organism>
<protein>
    <submittedName>
        <fullName evidence="2">Uncharacterized protein</fullName>
    </submittedName>
</protein>
<evidence type="ECO:0000256" key="1">
    <source>
        <dbReference type="SAM" id="Phobius"/>
    </source>
</evidence>
<dbReference type="AlphaFoldDB" id="A0A165LKV1"/>
<gene>
    <name evidence="2" type="ORF">NEOLEDRAFT_1246649</name>
</gene>
<feature type="transmembrane region" description="Helical" evidence="1">
    <location>
        <begin position="197"/>
        <end position="220"/>
    </location>
</feature>
<keyword evidence="3" id="KW-1185">Reference proteome</keyword>
<keyword evidence="1" id="KW-1133">Transmembrane helix</keyword>
<sequence length="223" mass="24757">MITVPSTMCIQIDFPRSTFLCSCIVGGEARRASLTLFNAALNYDDDNTHVGRCHDKLSSCDQALVYDSGVVARCVWLSGIYISWIAILRVAFSRSGMLRERAPSYPARTAMCCMRSLTEWYLLLETTNTNFFCTHCVDLVNIPTASTSQTRCSFTCHLMTLGLDVTQRREDWIQPPRITAVTGSSSRQGLDRKAVRLGLLTGLICIIVLSRVLLVVYTLVAIG</sequence>
<evidence type="ECO:0000313" key="2">
    <source>
        <dbReference type="EMBL" id="KZT17218.1"/>
    </source>
</evidence>
<accession>A0A165LKV1</accession>
<keyword evidence="1" id="KW-0812">Transmembrane</keyword>